<dbReference type="InterPro" id="IPR013087">
    <property type="entry name" value="Znf_C2H2_type"/>
</dbReference>
<evidence type="ECO:0000313" key="10">
    <source>
        <dbReference type="Proteomes" id="UP001187531"/>
    </source>
</evidence>
<evidence type="ECO:0000256" key="3">
    <source>
        <dbReference type="ARBA" id="ARBA00022771"/>
    </source>
</evidence>
<comment type="caution">
    <text evidence="9">The sequence shown here is derived from an EMBL/GenBank/DDBJ whole genome shotgun (WGS) entry which is preliminary data.</text>
</comment>
<dbReference type="EMBL" id="JAVRJZ010000014">
    <property type="protein sequence ID" value="KAK2713489.1"/>
    <property type="molecule type" value="Genomic_DNA"/>
</dbReference>
<evidence type="ECO:0000256" key="5">
    <source>
        <dbReference type="ARBA" id="ARBA00023015"/>
    </source>
</evidence>
<evidence type="ECO:0000256" key="4">
    <source>
        <dbReference type="ARBA" id="ARBA00022833"/>
    </source>
</evidence>
<sequence>MSIVNMYYQEFQQLWLDDICSGTDTIGPQAPRAHPVSIPENSIQNETIRQETNERETIPTANQSENLLILGVAHGTEQEPLSIVDDMFGESAEVYNGEDESKIESYSAVNLSPRLPTRPDVNRYTNTLIYDDEFVDLDSLLVETTEKYAVDSPSVMQLETPCNTEEEVRDQDTLLYSYLSQNSRFSKNQRRIKSETLEGLFARLDNNPPSQDSEGLYARLESHATNTLSLPVEAPNQNQVYIINGVQNQMSPPASPDQQMQAIITKDHNGQLCTIIDLGVLQIQPQQSSTPRIITPPSSPDLDDLIGVTRHSEESDDHTVVDDCHPALTVQARSLAAEEKPKRKRIWGKKRLSTHACSHVGCAKTYTKSSHLKAHLRTHTGEKPYQCAWKDCGWKFARSDELTRHYRKHTGDRPFQCQMCERAFSRSDHLALHMKRHISV</sequence>
<dbReference type="FunFam" id="3.30.160.60:FF:000032">
    <property type="entry name" value="Krueppel-like factor 4"/>
    <property type="match status" value="1"/>
</dbReference>
<evidence type="ECO:0000259" key="8">
    <source>
        <dbReference type="PROSITE" id="PS50157"/>
    </source>
</evidence>
<dbReference type="Pfam" id="PF00096">
    <property type="entry name" value="zf-C2H2"/>
    <property type="match status" value="3"/>
</dbReference>
<keyword evidence="5" id="KW-0805">Transcription regulation</keyword>
<reference evidence="9" key="1">
    <citation type="submission" date="2023-07" db="EMBL/GenBank/DDBJ databases">
        <title>Chromosome-level genome assembly of Artemia franciscana.</title>
        <authorList>
            <person name="Jo E."/>
        </authorList>
    </citation>
    <scope>NUCLEOTIDE SEQUENCE</scope>
    <source>
        <tissue evidence="9">Whole body</tissue>
    </source>
</reference>
<dbReference type="PROSITE" id="PS50157">
    <property type="entry name" value="ZINC_FINGER_C2H2_2"/>
    <property type="match status" value="3"/>
</dbReference>
<dbReference type="SMART" id="SM00355">
    <property type="entry name" value="ZnF_C2H2"/>
    <property type="match status" value="3"/>
</dbReference>
<feature type="domain" description="C2H2-type" evidence="8">
    <location>
        <begin position="355"/>
        <end position="384"/>
    </location>
</feature>
<keyword evidence="2" id="KW-0677">Repeat</keyword>
<accession>A0AA88L5C4</accession>
<dbReference type="AlphaFoldDB" id="A0AA88L5C4"/>
<keyword evidence="3 7" id="KW-0863">Zinc-finger</keyword>
<keyword evidence="1" id="KW-0479">Metal-binding</keyword>
<evidence type="ECO:0000256" key="2">
    <source>
        <dbReference type="ARBA" id="ARBA00022737"/>
    </source>
</evidence>
<organism evidence="9 10">
    <name type="scientific">Artemia franciscana</name>
    <name type="common">Brine shrimp</name>
    <name type="synonym">Artemia sanfranciscana</name>
    <dbReference type="NCBI Taxonomy" id="6661"/>
    <lineage>
        <taxon>Eukaryota</taxon>
        <taxon>Metazoa</taxon>
        <taxon>Ecdysozoa</taxon>
        <taxon>Arthropoda</taxon>
        <taxon>Crustacea</taxon>
        <taxon>Branchiopoda</taxon>
        <taxon>Anostraca</taxon>
        <taxon>Artemiidae</taxon>
        <taxon>Artemia</taxon>
    </lineage>
</organism>
<dbReference type="Gene3D" id="3.30.160.60">
    <property type="entry name" value="Classic Zinc Finger"/>
    <property type="match status" value="3"/>
</dbReference>
<evidence type="ECO:0000256" key="1">
    <source>
        <dbReference type="ARBA" id="ARBA00022723"/>
    </source>
</evidence>
<dbReference type="InterPro" id="IPR036236">
    <property type="entry name" value="Znf_C2H2_sf"/>
</dbReference>
<dbReference type="GO" id="GO:0000981">
    <property type="term" value="F:DNA-binding transcription factor activity, RNA polymerase II-specific"/>
    <property type="evidence" value="ECO:0007669"/>
    <property type="project" value="TreeGrafter"/>
</dbReference>
<feature type="domain" description="C2H2-type" evidence="8">
    <location>
        <begin position="415"/>
        <end position="440"/>
    </location>
</feature>
<name>A0AA88L5C4_ARTSF</name>
<dbReference type="Proteomes" id="UP001187531">
    <property type="component" value="Unassembled WGS sequence"/>
</dbReference>
<evidence type="ECO:0000256" key="6">
    <source>
        <dbReference type="ARBA" id="ARBA00023163"/>
    </source>
</evidence>
<dbReference type="SUPFAM" id="SSF57667">
    <property type="entry name" value="beta-beta-alpha zinc fingers"/>
    <property type="match status" value="1"/>
</dbReference>
<keyword evidence="10" id="KW-1185">Reference proteome</keyword>
<protein>
    <recommendedName>
        <fullName evidence="8">C2H2-type domain-containing protein</fullName>
    </recommendedName>
</protein>
<gene>
    <name evidence="9" type="ORF">QYM36_009382</name>
</gene>
<evidence type="ECO:0000313" key="9">
    <source>
        <dbReference type="EMBL" id="KAK2713489.1"/>
    </source>
</evidence>
<dbReference type="PANTHER" id="PTHR23235:SF158">
    <property type="entry name" value="C2H2-TYPE DOMAIN-CONTAINING PROTEIN"/>
    <property type="match status" value="1"/>
</dbReference>
<proteinExistence type="predicted"/>
<dbReference type="PROSITE" id="PS00028">
    <property type="entry name" value="ZINC_FINGER_C2H2_1"/>
    <property type="match status" value="3"/>
</dbReference>
<dbReference type="PANTHER" id="PTHR23235">
    <property type="entry name" value="KRUEPPEL-LIKE TRANSCRIPTION FACTOR"/>
    <property type="match status" value="1"/>
</dbReference>
<keyword evidence="6" id="KW-0804">Transcription</keyword>
<dbReference type="GO" id="GO:0008270">
    <property type="term" value="F:zinc ion binding"/>
    <property type="evidence" value="ECO:0007669"/>
    <property type="project" value="UniProtKB-KW"/>
</dbReference>
<evidence type="ECO:0000256" key="7">
    <source>
        <dbReference type="PROSITE-ProRule" id="PRU00042"/>
    </source>
</evidence>
<keyword evidence="4" id="KW-0862">Zinc</keyword>
<dbReference type="GO" id="GO:0000978">
    <property type="term" value="F:RNA polymerase II cis-regulatory region sequence-specific DNA binding"/>
    <property type="evidence" value="ECO:0007669"/>
    <property type="project" value="TreeGrafter"/>
</dbReference>
<feature type="domain" description="C2H2-type" evidence="8">
    <location>
        <begin position="385"/>
        <end position="414"/>
    </location>
</feature>